<comment type="caution">
    <text evidence="2">The sequence shown here is derived from an EMBL/GenBank/DDBJ whole genome shotgun (WGS) entry which is preliminary data.</text>
</comment>
<feature type="signal peptide" evidence="1">
    <location>
        <begin position="1"/>
        <end position="23"/>
    </location>
</feature>
<evidence type="ECO:0000313" key="3">
    <source>
        <dbReference type="Proteomes" id="UP001254608"/>
    </source>
</evidence>
<dbReference type="InterPro" id="IPR014553">
    <property type="entry name" value="Aminopept"/>
</dbReference>
<keyword evidence="1" id="KW-0732">Signal</keyword>
<reference evidence="2 3" key="1">
    <citation type="submission" date="2023-09" db="EMBL/GenBank/DDBJ databases">
        <authorList>
            <person name="Rey-Velasco X."/>
        </authorList>
    </citation>
    <scope>NUCLEOTIDE SEQUENCE [LARGE SCALE GENOMIC DNA]</scope>
    <source>
        <strain evidence="2 3">W345</strain>
    </source>
</reference>
<keyword evidence="2" id="KW-0645">Protease</keyword>
<evidence type="ECO:0000313" key="2">
    <source>
        <dbReference type="EMBL" id="MDT0498028.1"/>
    </source>
</evidence>
<evidence type="ECO:0000256" key="1">
    <source>
        <dbReference type="SAM" id="SignalP"/>
    </source>
</evidence>
<protein>
    <submittedName>
        <fullName evidence="2">Aminopeptidase</fullName>
    </submittedName>
</protein>
<keyword evidence="2" id="KW-0378">Hydrolase</keyword>
<dbReference type="EMBL" id="JAVRIC010000016">
    <property type="protein sequence ID" value="MDT0498028.1"/>
    <property type="molecule type" value="Genomic_DNA"/>
</dbReference>
<sequence length="349" mass="39696">MRLAVSSLLTLSLSACSSLGYYAQLLDGQMAVLRARAPIDALISDVDTDPALRARLETVKAAVSFAEETLALPNHGSYQQYADLGRPYVLWNVFATPEFDLAPIEWCYPLAGCFSYRGHYDLEDARAEAQHQRELGHDVYIGAVPAYSTLGWFKDPVLNTMLRWNDQELVGTLFHELAHQRVFVKSDTAFNESFASFVQEEGLRRWLKARGETPLDVTEPRRRNQDFVALVQATRERLQALYQSSQTPTAMRAAKRQVFEQMRESYQALRDGPWRGYAGYDQWFEQDLDNAALLPVGLYNTWTPAFGQLFAQARGKWPQFYDTVERLGESSADERKRMLDALLEQAQGD</sequence>
<dbReference type="Proteomes" id="UP001254608">
    <property type="component" value="Unassembled WGS sequence"/>
</dbReference>
<proteinExistence type="predicted"/>
<keyword evidence="2" id="KW-0031">Aminopeptidase</keyword>
<accession>A0ABU2WKG4</accession>
<feature type="chain" id="PRO_5046000162" evidence="1">
    <location>
        <begin position="24"/>
        <end position="349"/>
    </location>
</feature>
<dbReference type="RefSeq" id="WP_311365418.1">
    <property type="nucleotide sequence ID" value="NZ_JAVRIC010000016.1"/>
</dbReference>
<gene>
    <name evidence="2" type="ORF">RM530_11730</name>
</gene>
<dbReference type="PIRSF" id="PIRSF029285">
    <property type="entry name" value="Aminopept"/>
    <property type="match status" value="1"/>
</dbReference>
<keyword evidence="3" id="KW-1185">Reference proteome</keyword>
<dbReference type="GO" id="GO:0004177">
    <property type="term" value="F:aminopeptidase activity"/>
    <property type="evidence" value="ECO:0007669"/>
    <property type="project" value="UniProtKB-KW"/>
</dbReference>
<organism evidence="2 3">
    <name type="scientific">Banduia mediterranea</name>
    <dbReference type="NCBI Taxonomy" id="3075609"/>
    <lineage>
        <taxon>Bacteria</taxon>
        <taxon>Pseudomonadati</taxon>
        <taxon>Pseudomonadota</taxon>
        <taxon>Gammaproteobacteria</taxon>
        <taxon>Nevskiales</taxon>
        <taxon>Algiphilaceae</taxon>
        <taxon>Banduia</taxon>
    </lineage>
</organism>
<dbReference type="PROSITE" id="PS51257">
    <property type="entry name" value="PROKAR_LIPOPROTEIN"/>
    <property type="match status" value="1"/>
</dbReference>
<name>A0ABU2WKG4_9GAMM</name>
<dbReference type="Pfam" id="PF10023">
    <property type="entry name" value="Aminopep"/>
    <property type="match status" value="1"/>
</dbReference>